<evidence type="ECO:0000256" key="5">
    <source>
        <dbReference type="ARBA" id="ARBA00022764"/>
    </source>
</evidence>
<feature type="signal peptide" evidence="9">
    <location>
        <begin position="1"/>
        <end position="26"/>
    </location>
</feature>
<dbReference type="PANTHER" id="PTHR43649">
    <property type="entry name" value="ARABINOSE-BINDING PROTEIN-RELATED"/>
    <property type="match status" value="1"/>
</dbReference>
<accession>A0ABU8B3N1</accession>
<sequence length="433" mass="47121">MNARMFAAHVALPVLAVAAVSAQANAADFDWKKFQGKTVTFLANNNPVGQALLTYKADFEKLTGITLKVDGYQEQQMRQRLVTVMNARSDEVDVFMTLPSREGEQFAVSGWYADLSAMSKNEVATDYDFAGLSQALLKAGTFNGKLTSMPMNIEGPILYYRTDILKKCGVEKPATIKDLEAAAQKIKACDSTVTPFVSRGLKPAVAYTFSNMLHNIGGSYMANGKSNLCSAKGKETLDTYSRLLREYGPPGVVNYSFQQISALYRGGRAAMSFESSNELRTVMDGGERLKDTGLTPFPAGEAGQVPTAIGWGMAVSAYSKEPSAAWYFVQWATSPEIQKRTALQGIAPPRPAVANDPEYRKWIDAEPVRKEWQAALDVLATKGSSEVGYPIVANPQSREFIGQAVQDLILKQKTVDQACADADKALDALIAQK</sequence>
<comment type="similarity">
    <text evidence="2">Belongs to the bacterial solute-binding protein 1 family.</text>
</comment>
<protein>
    <submittedName>
        <fullName evidence="10">Multiple sugar transport system substrate-binding protein</fullName>
    </submittedName>
</protein>
<comment type="caution">
    <text evidence="10">The sequence shown here is derived from an EMBL/GenBank/DDBJ whole genome shotgun (WGS) entry which is preliminary data.</text>
</comment>
<keyword evidence="10" id="KW-0813">Transport</keyword>
<dbReference type="SUPFAM" id="SSF53850">
    <property type="entry name" value="Periplasmic binding protein-like II"/>
    <property type="match status" value="1"/>
</dbReference>
<keyword evidence="10" id="KW-0762">Sugar transport</keyword>
<evidence type="ECO:0000256" key="9">
    <source>
        <dbReference type="SAM" id="SignalP"/>
    </source>
</evidence>
<evidence type="ECO:0000256" key="8">
    <source>
        <dbReference type="ARBA" id="ARBA00023288"/>
    </source>
</evidence>
<keyword evidence="8" id="KW-0449">Lipoprotein</keyword>
<dbReference type="EMBL" id="JAZHRV010000001">
    <property type="protein sequence ID" value="MEH2553143.1"/>
    <property type="molecule type" value="Genomic_DNA"/>
</dbReference>
<evidence type="ECO:0000256" key="7">
    <source>
        <dbReference type="ARBA" id="ARBA00023139"/>
    </source>
</evidence>
<dbReference type="CDD" id="cd13585">
    <property type="entry name" value="PBP2_TMBP_like"/>
    <property type="match status" value="1"/>
</dbReference>
<keyword evidence="4 9" id="KW-0732">Signal</keyword>
<evidence type="ECO:0000313" key="10">
    <source>
        <dbReference type="EMBL" id="MEH2553143.1"/>
    </source>
</evidence>
<keyword evidence="6" id="KW-0472">Membrane</keyword>
<evidence type="ECO:0000256" key="4">
    <source>
        <dbReference type="ARBA" id="ARBA00022729"/>
    </source>
</evidence>
<dbReference type="PANTHER" id="PTHR43649:SF33">
    <property type="entry name" value="POLYGALACTURONAN_RHAMNOGALACTURONAN-BINDING PROTEIN YTCQ"/>
    <property type="match status" value="1"/>
</dbReference>
<keyword evidence="5" id="KW-0574">Periplasm</keyword>
<proteinExistence type="inferred from homology"/>
<evidence type="ECO:0000256" key="2">
    <source>
        <dbReference type="ARBA" id="ARBA00008520"/>
    </source>
</evidence>
<comment type="subcellular location">
    <subcellularLocation>
        <location evidence="1">Periplasm</location>
    </subcellularLocation>
</comment>
<dbReference type="InterPro" id="IPR006059">
    <property type="entry name" value="SBP"/>
</dbReference>
<dbReference type="Gene3D" id="3.40.190.10">
    <property type="entry name" value="Periplasmic binding protein-like II"/>
    <property type="match status" value="2"/>
</dbReference>
<dbReference type="InterPro" id="IPR050490">
    <property type="entry name" value="Bact_solute-bd_prot1"/>
</dbReference>
<dbReference type="Proteomes" id="UP001364224">
    <property type="component" value="Unassembled WGS sequence"/>
</dbReference>
<gene>
    <name evidence="10" type="ORF">V1286_000672</name>
</gene>
<dbReference type="Pfam" id="PF01547">
    <property type="entry name" value="SBP_bac_1"/>
    <property type="match status" value="1"/>
</dbReference>
<organism evidence="10 11">
    <name type="scientific">Bradyrhizobium algeriense</name>
    <dbReference type="NCBI Taxonomy" id="634784"/>
    <lineage>
        <taxon>Bacteria</taxon>
        <taxon>Pseudomonadati</taxon>
        <taxon>Pseudomonadota</taxon>
        <taxon>Alphaproteobacteria</taxon>
        <taxon>Hyphomicrobiales</taxon>
        <taxon>Nitrobacteraceae</taxon>
        <taxon>Bradyrhizobium</taxon>
    </lineage>
</organism>
<name>A0ABU8B3N1_9BRAD</name>
<reference evidence="10 11" key="1">
    <citation type="submission" date="2024-02" db="EMBL/GenBank/DDBJ databases">
        <title>Adaptive strategies in a cosmopolitan and abundant soil bacterium.</title>
        <authorList>
            <person name="Carini P."/>
        </authorList>
    </citation>
    <scope>NUCLEOTIDE SEQUENCE [LARGE SCALE GENOMIC DNA]</scope>
    <source>
        <strain evidence="10 11">AZCC 1608</strain>
    </source>
</reference>
<evidence type="ECO:0000313" key="11">
    <source>
        <dbReference type="Proteomes" id="UP001364224"/>
    </source>
</evidence>
<keyword evidence="11" id="KW-1185">Reference proteome</keyword>
<keyword evidence="7" id="KW-0564">Palmitate</keyword>
<evidence type="ECO:0000256" key="3">
    <source>
        <dbReference type="ARBA" id="ARBA00022475"/>
    </source>
</evidence>
<feature type="chain" id="PRO_5045215460" evidence="9">
    <location>
        <begin position="27"/>
        <end position="433"/>
    </location>
</feature>
<dbReference type="RefSeq" id="WP_334477554.1">
    <property type="nucleotide sequence ID" value="NZ_JAZHRV010000001.1"/>
</dbReference>
<evidence type="ECO:0000256" key="1">
    <source>
        <dbReference type="ARBA" id="ARBA00004418"/>
    </source>
</evidence>
<keyword evidence="3" id="KW-1003">Cell membrane</keyword>
<evidence type="ECO:0000256" key="6">
    <source>
        <dbReference type="ARBA" id="ARBA00023136"/>
    </source>
</evidence>